<dbReference type="Pfam" id="PF06228">
    <property type="entry name" value="ChuX_HutX"/>
    <property type="match status" value="1"/>
</dbReference>
<dbReference type="Proteomes" id="UP000434580">
    <property type="component" value="Unassembled WGS sequence"/>
</dbReference>
<dbReference type="EMBL" id="CACSII010000001">
    <property type="protein sequence ID" value="CAA0081904.1"/>
    <property type="molecule type" value="Genomic_DNA"/>
</dbReference>
<dbReference type="NCBIfam" id="TIGR04108">
    <property type="entry name" value="HutX"/>
    <property type="match status" value="1"/>
</dbReference>
<protein>
    <recommendedName>
        <fullName evidence="3">Heme utilization cystosolic carrier protein HutX</fullName>
    </recommendedName>
</protein>
<name>A0A5S9N284_9GAMM</name>
<dbReference type="InterPro" id="IPR053733">
    <property type="entry name" value="Heme_Transport_Util_sf"/>
</dbReference>
<dbReference type="OrthoDB" id="8781266at2"/>
<accession>A0A5S9N284</accession>
<sequence>MTEITTAPFTPATARMPGANAKELLQSLSEWGKLTTIIFAGGSVFEFKGPFPKGSEAHGYYNLDSGGEGFEGHLNLERVAHIVLESKLHRGRPAYCFVFTEDADNTLFKIFLGRDAQGEIFAHQLQPFQALQAAQSE</sequence>
<dbReference type="Gene3D" id="3.40.1570.10">
    <property type="entry name" value="HemS/ChuS/ChuX like domains"/>
    <property type="match status" value="1"/>
</dbReference>
<proteinExistence type="predicted"/>
<dbReference type="AlphaFoldDB" id="A0A5S9N284"/>
<evidence type="ECO:0008006" key="3">
    <source>
        <dbReference type="Google" id="ProtNLM"/>
    </source>
</evidence>
<evidence type="ECO:0000313" key="1">
    <source>
        <dbReference type="EMBL" id="CAA0081904.1"/>
    </source>
</evidence>
<evidence type="ECO:0000313" key="2">
    <source>
        <dbReference type="Proteomes" id="UP000434580"/>
    </source>
</evidence>
<reference evidence="1 2" key="1">
    <citation type="submission" date="2019-11" db="EMBL/GenBank/DDBJ databases">
        <authorList>
            <person name="Holert J."/>
        </authorList>
    </citation>
    <scope>NUCLEOTIDE SEQUENCE [LARGE SCALE GENOMIC DNA]</scope>
    <source>
        <strain evidence="1">BC5_2</strain>
    </source>
</reference>
<dbReference type="InterPro" id="IPR010413">
    <property type="entry name" value="HutX-like"/>
</dbReference>
<gene>
    <name evidence="1" type="ORF">DPBNPPHM_00400</name>
</gene>
<dbReference type="SUPFAM" id="SSF144064">
    <property type="entry name" value="Heme iron utilization protein-like"/>
    <property type="match status" value="1"/>
</dbReference>
<organism evidence="1 2">
    <name type="scientific">BD1-7 clade bacterium</name>
    <dbReference type="NCBI Taxonomy" id="2029982"/>
    <lineage>
        <taxon>Bacteria</taxon>
        <taxon>Pseudomonadati</taxon>
        <taxon>Pseudomonadota</taxon>
        <taxon>Gammaproteobacteria</taxon>
        <taxon>Cellvibrionales</taxon>
        <taxon>Spongiibacteraceae</taxon>
        <taxon>BD1-7 clade</taxon>
    </lineage>
</organism>